<evidence type="ECO:0000313" key="4">
    <source>
        <dbReference type="Proteomes" id="UP000536275"/>
    </source>
</evidence>
<proteinExistence type="predicted"/>
<evidence type="ECO:0000313" key="3">
    <source>
        <dbReference type="EMBL" id="KAF6063155.1"/>
    </source>
</evidence>
<feature type="compositionally biased region" description="Low complexity" evidence="1">
    <location>
        <begin position="230"/>
        <end position="242"/>
    </location>
</feature>
<feature type="region of interest" description="Disordered" evidence="1">
    <location>
        <begin position="99"/>
        <end position="175"/>
    </location>
</feature>
<feature type="compositionally biased region" description="Polar residues" evidence="1">
    <location>
        <begin position="389"/>
        <end position="399"/>
    </location>
</feature>
<keyword evidence="2" id="KW-1133">Transmembrane helix</keyword>
<accession>A0A8H6F2F6</accession>
<dbReference type="AlphaFoldDB" id="A0A8H6F2F6"/>
<feature type="compositionally biased region" description="Gly residues" evidence="1">
    <location>
        <begin position="374"/>
        <end position="383"/>
    </location>
</feature>
<evidence type="ECO:0000256" key="2">
    <source>
        <dbReference type="SAM" id="Phobius"/>
    </source>
</evidence>
<keyword evidence="2" id="KW-0472">Membrane</keyword>
<dbReference type="Proteomes" id="UP000536275">
    <property type="component" value="Unassembled WGS sequence"/>
</dbReference>
<organism evidence="3 4">
    <name type="scientific">Candida albicans</name>
    <name type="common">Yeast</name>
    <dbReference type="NCBI Taxonomy" id="5476"/>
    <lineage>
        <taxon>Eukaryota</taxon>
        <taxon>Fungi</taxon>
        <taxon>Dikarya</taxon>
        <taxon>Ascomycota</taxon>
        <taxon>Saccharomycotina</taxon>
        <taxon>Pichiomycetes</taxon>
        <taxon>Debaryomycetaceae</taxon>
        <taxon>Candida/Lodderomyces clade</taxon>
        <taxon>Candida</taxon>
    </lineage>
</organism>
<gene>
    <name evidence="3" type="ORF">FOB64_006158</name>
</gene>
<protein>
    <submittedName>
        <fullName evidence="3">Putative integral membrane protein</fullName>
    </submittedName>
</protein>
<feature type="region of interest" description="Disordered" evidence="1">
    <location>
        <begin position="190"/>
        <end position="247"/>
    </location>
</feature>
<evidence type="ECO:0000256" key="1">
    <source>
        <dbReference type="SAM" id="MobiDB-lite"/>
    </source>
</evidence>
<reference evidence="3 4" key="1">
    <citation type="submission" date="2020-03" db="EMBL/GenBank/DDBJ databases">
        <title>FDA dAtabase for Regulatory Grade micrObial Sequences (FDA-ARGOS): Supporting development and validation of Infectious Disease Dx tests.</title>
        <authorList>
            <person name="Campos J."/>
            <person name="Goldberg B."/>
            <person name="Tallon L."/>
            <person name="Sadzewicz L."/>
            <person name="Vavikolanu K."/>
            <person name="Mehta A."/>
            <person name="Aluvathingal J."/>
            <person name="Nadendla S."/>
            <person name="Nandy P."/>
            <person name="Geyer C."/>
            <person name="Yan Y."/>
            <person name="Sichtig H."/>
        </authorList>
    </citation>
    <scope>NUCLEOTIDE SEQUENCE [LARGE SCALE GENOMIC DNA]</scope>
    <source>
        <strain evidence="3 4">FDAARGOS_656</strain>
    </source>
</reference>
<name>A0A8H6F2F6_CANAX</name>
<feature type="compositionally biased region" description="Low complexity" evidence="1">
    <location>
        <begin position="159"/>
        <end position="175"/>
    </location>
</feature>
<feature type="compositionally biased region" description="Polar residues" evidence="1">
    <location>
        <begin position="190"/>
        <end position="220"/>
    </location>
</feature>
<feature type="region of interest" description="Disordered" evidence="1">
    <location>
        <begin position="35"/>
        <end position="79"/>
    </location>
</feature>
<feature type="compositionally biased region" description="Low complexity" evidence="1">
    <location>
        <begin position="475"/>
        <end position="488"/>
    </location>
</feature>
<feature type="transmembrane region" description="Helical" evidence="2">
    <location>
        <begin position="553"/>
        <end position="578"/>
    </location>
</feature>
<keyword evidence="2" id="KW-0812">Transmembrane</keyword>
<feature type="transmembrane region" description="Helical" evidence="2">
    <location>
        <begin position="505"/>
        <end position="529"/>
    </location>
</feature>
<comment type="caution">
    <text evidence="3">The sequence shown here is derived from an EMBL/GenBank/DDBJ whole genome shotgun (WGS) entry which is preliminary data.</text>
</comment>
<feature type="compositionally biased region" description="Gly residues" evidence="1">
    <location>
        <begin position="411"/>
        <end position="423"/>
    </location>
</feature>
<sequence>MSRGSSSQQQQQQPYIDTQIAQQYYGDARKHIEVVDPTKREKSNSVIATTVSGDSPTAANTAIGGGGGGGSENRNSGASSATSLRFKIYNDKIEPIKHASAGKHMSTSTTNAEAAGISGADRSSMRVSTAFSDESETAGDAKYPEPTVTPIQTPRINRNSDTPSTDTNYTSNDTSGISYEAPLAIAGLSSSSVPSTPLRTQHANQQHGSSNLQRSGGENLQETKTDADGTRSTGGTNTTSTGFFDETMLKGGSRKSVAHSSMSSGELLQNLEHSYDYSKSNDNSGNSDDTNQNQTKATTAQQIKQSTPIHEFVIKDAKKSPPMSSPPQIDTYPADKPSQSGEDEVFEHRSHVLWGDIQRDSKFFDNSNSHGQRKSGGGDGGVGGEDENQSLSGCDSESAGNIRESVSGSVSGSGSGSGNGSGTRSGRSSRGRLTIGSLSEAGNSSRSSGSSIKQIISRHFRSIGESLNTDEKQPQPESNSQEPSQQQPLRKSQQEPTKQTIDYPWINWSLLMLLGLIVPPLYFVIPIGLMDRDYLGLRYANKPSKKFTTTQKIISLILGILWLLIVLAMIGVGIGLGVTRES</sequence>
<feature type="region of interest" description="Disordered" evidence="1">
    <location>
        <begin position="468"/>
        <end position="496"/>
    </location>
</feature>
<dbReference type="EMBL" id="JABWAD010000061">
    <property type="protein sequence ID" value="KAF6063155.1"/>
    <property type="molecule type" value="Genomic_DNA"/>
</dbReference>
<feature type="compositionally biased region" description="Low complexity" evidence="1">
    <location>
        <begin position="277"/>
        <end position="307"/>
    </location>
</feature>
<feature type="compositionally biased region" description="Low complexity" evidence="1">
    <location>
        <begin position="424"/>
        <end position="452"/>
    </location>
</feature>
<feature type="compositionally biased region" description="Polar residues" evidence="1">
    <location>
        <begin position="44"/>
        <end position="57"/>
    </location>
</feature>
<feature type="region of interest" description="Disordered" evidence="1">
    <location>
        <begin position="276"/>
        <end position="452"/>
    </location>
</feature>